<reference evidence="1 2" key="1">
    <citation type="journal article" date="2018" name="Front. Plant Sci.">
        <title>Red Clover (Trifolium pratense) and Zigzag Clover (T. medium) - A Picture of Genomic Similarities and Differences.</title>
        <authorList>
            <person name="Dluhosova J."/>
            <person name="Istvanek J."/>
            <person name="Nedelnik J."/>
            <person name="Repkova J."/>
        </authorList>
    </citation>
    <scope>NUCLEOTIDE SEQUENCE [LARGE SCALE GENOMIC DNA]</scope>
    <source>
        <strain evidence="2">cv. 10/8</strain>
        <tissue evidence="1">Leaf</tissue>
    </source>
</reference>
<sequence length="45" mass="4797">AAGDRHFSEWSGVKISAGGDAARKKVKDIDLQLSELHAAFTVNLS</sequence>
<dbReference type="Proteomes" id="UP000265520">
    <property type="component" value="Unassembled WGS sequence"/>
</dbReference>
<dbReference type="AlphaFoldDB" id="A0A392UD49"/>
<proteinExistence type="predicted"/>
<evidence type="ECO:0000313" key="1">
    <source>
        <dbReference type="EMBL" id="MCI70350.1"/>
    </source>
</evidence>
<evidence type="ECO:0000313" key="2">
    <source>
        <dbReference type="Proteomes" id="UP000265520"/>
    </source>
</evidence>
<dbReference type="EMBL" id="LXQA010774044">
    <property type="protein sequence ID" value="MCI70350.1"/>
    <property type="molecule type" value="Genomic_DNA"/>
</dbReference>
<feature type="non-terminal residue" evidence="1">
    <location>
        <position position="1"/>
    </location>
</feature>
<keyword evidence="2" id="KW-1185">Reference proteome</keyword>
<protein>
    <submittedName>
        <fullName evidence="1">Uncharacterized protein</fullName>
    </submittedName>
</protein>
<name>A0A392UD49_9FABA</name>
<accession>A0A392UD49</accession>
<organism evidence="1 2">
    <name type="scientific">Trifolium medium</name>
    <dbReference type="NCBI Taxonomy" id="97028"/>
    <lineage>
        <taxon>Eukaryota</taxon>
        <taxon>Viridiplantae</taxon>
        <taxon>Streptophyta</taxon>
        <taxon>Embryophyta</taxon>
        <taxon>Tracheophyta</taxon>
        <taxon>Spermatophyta</taxon>
        <taxon>Magnoliopsida</taxon>
        <taxon>eudicotyledons</taxon>
        <taxon>Gunneridae</taxon>
        <taxon>Pentapetalae</taxon>
        <taxon>rosids</taxon>
        <taxon>fabids</taxon>
        <taxon>Fabales</taxon>
        <taxon>Fabaceae</taxon>
        <taxon>Papilionoideae</taxon>
        <taxon>50 kb inversion clade</taxon>
        <taxon>NPAAA clade</taxon>
        <taxon>Hologalegina</taxon>
        <taxon>IRL clade</taxon>
        <taxon>Trifolieae</taxon>
        <taxon>Trifolium</taxon>
    </lineage>
</organism>
<comment type="caution">
    <text evidence="1">The sequence shown here is derived from an EMBL/GenBank/DDBJ whole genome shotgun (WGS) entry which is preliminary data.</text>
</comment>